<dbReference type="AlphaFoldDB" id="K1XZE7"/>
<sequence>MPTFIDKDGVEQTRTKCEIYTRVMGYYRPVSQFNNGKKSEFYTREYFNECTTENSKFIAEFQVA</sequence>
<protein>
    <submittedName>
        <fullName evidence="1">Uncharacterized protein</fullName>
    </submittedName>
</protein>
<evidence type="ECO:0000313" key="1">
    <source>
        <dbReference type="EMBL" id="EKD30356.1"/>
    </source>
</evidence>
<gene>
    <name evidence="1" type="ORF">ACD_78C00079G0004</name>
</gene>
<accession>K1XZE7</accession>
<name>K1XZE7_9BACT</name>
<dbReference type="GO" id="GO:0006260">
    <property type="term" value="P:DNA replication"/>
    <property type="evidence" value="ECO:0007669"/>
    <property type="project" value="InterPro"/>
</dbReference>
<comment type="caution">
    <text evidence="1">The sequence shown here is derived from an EMBL/GenBank/DDBJ whole genome shotgun (WGS) entry which is preliminary data.</text>
</comment>
<organism evidence="1">
    <name type="scientific">uncultured bacterium</name>
    <name type="common">gcode 4</name>
    <dbReference type="NCBI Taxonomy" id="1234023"/>
    <lineage>
        <taxon>Bacteria</taxon>
        <taxon>environmental samples</taxon>
    </lineage>
</organism>
<proteinExistence type="predicted"/>
<dbReference type="EMBL" id="AMFJ01034079">
    <property type="protein sequence ID" value="EKD30356.1"/>
    <property type="molecule type" value="Genomic_DNA"/>
</dbReference>
<dbReference type="InterPro" id="IPR012833">
    <property type="entry name" value="NrdD"/>
</dbReference>
<dbReference type="Pfam" id="PF13597">
    <property type="entry name" value="NRDD"/>
    <property type="match status" value="1"/>
</dbReference>
<reference evidence="1" key="1">
    <citation type="journal article" date="2012" name="Science">
        <title>Fermentation, hydrogen, and sulfur metabolism in multiple uncultivated bacterial phyla.</title>
        <authorList>
            <person name="Wrighton K.C."/>
            <person name="Thomas B.C."/>
            <person name="Sharon I."/>
            <person name="Miller C.S."/>
            <person name="Castelle C.J."/>
            <person name="VerBerkmoes N.C."/>
            <person name="Wilkins M.J."/>
            <person name="Hettich R.L."/>
            <person name="Lipton M.S."/>
            <person name="Williams K.H."/>
            <person name="Long P.E."/>
            <person name="Banfield J.F."/>
        </authorList>
    </citation>
    <scope>NUCLEOTIDE SEQUENCE [LARGE SCALE GENOMIC DNA]</scope>
</reference>
<dbReference type="GO" id="GO:0008998">
    <property type="term" value="F:ribonucleoside-triphosphate reductase (thioredoxin) activity"/>
    <property type="evidence" value="ECO:0007669"/>
    <property type="project" value="InterPro"/>
</dbReference>